<dbReference type="Gene3D" id="2.60.120.10">
    <property type="entry name" value="Jelly Rolls"/>
    <property type="match status" value="1"/>
</dbReference>
<dbReference type="SUPFAM" id="SSF51182">
    <property type="entry name" value="RmlC-like cupins"/>
    <property type="match status" value="1"/>
</dbReference>
<dbReference type="InterPro" id="IPR011051">
    <property type="entry name" value="RmlC_Cupin_sf"/>
</dbReference>
<reference evidence="3 4" key="1">
    <citation type="journal article" date="2019" name="Int. J. Syst. Evol. Microbiol.">
        <title>The Global Catalogue of Microorganisms (GCM) 10K type strain sequencing project: providing services to taxonomists for standard genome sequencing and annotation.</title>
        <authorList>
            <consortium name="The Broad Institute Genomics Platform"/>
            <consortium name="The Broad Institute Genome Sequencing Center for Infectious Disease"/>
            <person name="Wu L."/>
            <person name="Ma J."/>
        </authorList>
    </citation>
    <scope>NUCLEOTIDE SEQUENCE [LARGE SCALE GENOMIC DNA]</scope>
    <source>
        <strain evidence="3 4">CGMCC 1.12563</strain>
    </source>
</reference>
<gene>
    <name evidence="3" type="ORF">ACFSBT_17400</name>
</gene>
<dbReference type="PANTHER" id="PTHR35848">
    <property type="entry name" value="OXALATE-BINDING PROTEIN"/>
    <property type="match status" value="1"/>
</dbReference>
<dbReference type="EMBL" id="JBHUDC010000008">
    <property type="protein sequence ID" value="MFD1515060.1"/>
    <property type="molecule type" value="Genomic_DNA"/>
</dbReference>
<evidence type="ECO:0000313" key="4">
    <source>
        <dbReference type="Proteomes" id="UP001597187"/>
    </source>
</evidence>
<evidence type="ECO:0000256" key="1">
    <source>
        <dbReference type="ARBA" id="ARBA00022723"/>
    </source>
</evidence>
<dbReference type="RefSeq" id="WP_250874984.1">
    <property type="nucleotide sequence ID" value="NZ_JALXFV010000008.1"/>
</dbReference>
<proteinExistence type="predicted"/>
<sequence>MERVAVEDAPGADSETRRFRSLASALDTTGLAINYFDVAPGEPVGYCYHRHHEQEEVFFVLSGTATFDIEEGDVVVDTGEAIRFAPGEWQQGWNHGDERLVVLALGAPREDGPTDLRRDCPECGDRTPVTPENIDGERVFHCDECGAEMGRFG</sequence>
<accession>A0ABD6AZV4</accession>
<dbReference type="InterPro" id="IPR013096">
    <property type="entry name" value="Cupin_2"/>
</dbReference>
<comment type="caution">
    <text evidence="3">The sequence shown here is derived from an EMBL/GenBank/DDBJ whole genome shotgun (WGS) entry which is preliminary data.</text>
</comment>
<evidence type="ECO:0000259" key="2">
    <source>
        <dbReference type="Pfam" id="PF07883"/>
    </source>
</evidence>
<dbReference type="GO" id="GO:0046872">
    <property type="term" value="F:metal ion binding"/>
    <property type="evidence" value="ECO:0007669"/>
    <property type="project" value="UniProtKB-KW"/>
</dbReference>
<dbReference type="InterPro" id="IPR014710">
    <property type="entry name" value="RmlC-like_jellyroll"/>
</dbReference>
<organism evidence="3 4">
    <name type="scientific">Halomarina rubra</name>
    <dbReference type="NCBI Taxonomy" id="2071873"/>
    <lineage>
        <taxon>Archaea</taxon>
        <taxon>Methanobacteriati</taxon>
        <taxon>Methanobacteriota</taxon>
        <taxon>Stenosarchaea group</taxon>
        <taxon>Halobacteria</taxon>
        <taxon>Halobacteriales</taxon>
        <taxon>Natronomonadaceae</taxon>
        <taxon>Halomarina</taxon>
    </lineage>
</organism>
<dbReference type="AlphaFoldDB" id="A0ABD6AZV4"/>
<dbReference type="InterPro" id="IPR051610">
    <property type="entry name" value="GPI/OXD"/>
</dbReference>
<name>A0ABD6AZV4_9EURY</name>
<evidence type="ECO:0000313" key="3">
    <source>
        <dbReference type="EMBL" id="MFD1515060.1"/>
    </source>
</evidence>
<keyword evidence="1" id="KW-0479">Metal-binding</keyword>
<keyword evidence="4" id="KW-1185">Reference proteome</keyword>
<feature type="domain" description="Cupin type-2" evidence="2">
    <location>
        <begin position="35"/>
        <end position="104"/>
    </location>
</feature>
<dbReference type="Pfam" id="PF07883">
    <property type="entry name" value="Cupin_2"/>
    <property type="match status" value="1"/>
</dbReference>
<protein>
    <submittedName>
        <fullName evidence="3">Cupin domain-containing protein</fullName>
    </submittedName>
</protein>
<dbReference type="PANTHER" id="PTHR35848:SF9">
    <property type="entry name" value="SLL1358 PROTEIN"/>
    <property type="match status" value="1"/>
</dbReference>
<dbReference type="Proteomes" id="UP001597187">
    <property type="component" value="Unassembled WGS sequence"/>
</dbReference>